<sequence>MAPKKKKNVTNGFTMYMLEMQREISEQEGRRVPIPQLVEVANPQWKALSADQKAHYNNEAKRHKKGPKNGPLEGQGNKQGARSTDHRMDTTRNYISDRVSVADQLRERRENEKKLLTQNWPDGKGVCDRKFYFIAFQTLCKLPNDMGYLPCEVACAEYTLRNGIKRVYHRFLRPDPIPIGYRYTCKSNSENTPPIPIEGHEDATGIIRSLRELVAFINPDNHRVTPAVFCESAQRGMVEWSLKWLSERAGISNSLRKAIEVELLMTQLYAHVEEVSHSWSMLSGMLGDSKWDHMNDTRY</sequence>
<dbReference type="InterPro" id="IPR039259">
    <property type="entry name" value="Protein_maelstrom"/>
</dbReference>
<comment type="similarity">
    <text evidence="3">Belongs to the maelstrom family.</text>
</comment>
<evidence type="ECO:0000256" key="12">
    <source>
        <dbReference type="SAM" id="MobiDB-lite"/>
    </source>
</evidence>
<evidence type="ECO:0000256" key="4">
    <source>
        <dbReference type="ARBA" id="ARBA00022473"/>
    </source>
</evidence>
<dbReference type="PANTHER" id="PTHR21358:SF4">
    <property type="entry name" value="PROTEIN MAELSTROM HOMOLOG"/>
    <property type="match status" value="1"/>
</dbReference>
<dbReference type="Pfam" id="PF09011">
    <property type="entry name" value="HMG_box_2"/>
    <property type="match status" value="1"/>
</dbReference>
<dbReference type="AlphaFoldDB" id="A0A2G8L7G9"/>
<keyword evidence="8" id="KW-0943">RNA-mediated gene silencing</keyword>
<dbReference type="SUPFAM" id="SSF47095">
    <property type="entry name" value="HMG-box"/>
    <property type="match status" value="1"/>
</dbReference>
<evidence type="ECO:0000256" key="3">
    <source>
        <dbReference type="ARBA" id="ARBA00007057"/>
    </source>
</evidence>
<reference evidence="14 15" key="1">
    <citation type="journal article" date="2017" name="PLoS Biol.">
        <title>The sea cucumber genome provides insights into morphological evolution and visceral regeneration.</title>
        <authorList>
            <person name="Zhang X."/>
            <person name="Sun L."/>
            <person name="Yuan J."/>
            <person name="Sun Y."/>
            <person name="Gao Y."/>
            <person name="Zhang L."/>
            <person name="Li S."/>
            <person name="Dai H."/>
            <person name="Hamel J.F."/>
            <person name="Liu C."/>
            <person name="Yu Y."/>
            <person name="Liu S."/>
            <person name="Lin W."/>
            <person name="Guo K."/>
            <person name="Jin S."/>
            <person name="Xu P."/>
            <person name="Storey K.B."/>
            <person name="Huan P."/>
            <person name="Zhang T."/>
            <person name="Zhou Y."/>
            <person name="Zhang J."/>
            <person name="Lin C."/>
            <person name="Li X."/>
            <person name="Xing L."/>
            <person name="Huo D."/>
            <person name="Sun M."/>
            <person name="Wang L."/>
            <person name="Mercier A."/>
            <person name="Li F."/>
            <person name="Yang H."/>
            <person name="Xiang J."/>
        </authorList>
    </citation>
    <scope>NUCLEOTIDE SEQUENCE [LARGE SCALE GENOMIC DNA]</scope>
    <source>
        <strain evidence="14">Shaxun</strain>
        <tissue evidence="14">Muscle</tissue>
    </source>
</reference>
<dbReference type="InterPro" id="IPR036910">
    <property type="entry name" value="HMG_box_dom_sf"/>
</dbReference>
<dbReference type="GO" id="GO:0007283">
    <property type="term" value="P:spermatogenesis"/>
    <property type="evidence" value="ECO:0007669"/>
    <property type="project" value="TreeGrafter"/>
</dbReference>
<keyword evidence="6" id="KW-0221">Differentiation</keyword>
<evidence type="ECO:0000313" key="15">
    <source>
        <dbReference type="Proteomes" id="UP000230750"/>
    </source>
</evidence>
<gene>
    <name evidence="14" type="ORF">BSL78_06857</name>
</gene>
<dbReference type="InterPro" id="IPR009071">
    <property type="entry name" value="HMG_box_dom"/>
</dbReference>
<keyword evidence="4" id="KW-0217">Developmental protein</keyword>
<dbReference type="PROSITE" id="PS50118">
    <property type="entry name" value="HMG_BOX_2"/>
    <property type="match status" value="1"/>
</dbReference>
<evidence type="ECO:0000256" key="9">
    <source>
        <dbReference type="ARBA" id="ARBA00023242"/>
    </source>
</evidence>
<keyword evidence="5" id="KW-0963">Cytoplasm</keyword>
<keyword evidence="7 11" id="KW-0238">DNA-binding</keyword>
<evidence type="ECO:0000259" key="13">
    <source>
        <dbReference type="PROSITE" id="PS50118"/>
    </source>
</evidence>
<evidence type="ECO:0000313" key="14">
    <source>
        <dbReference type="EMBL" id="PIK56219.1"/>
    </source>
</evidence>
<dbReference type="GO" id="GO:0034587">
    <property type="term" value="P:piRNA processing"/>
    <property type="evidence" value="ECO:0007669"/>
    <property type="project" value="TreeGrafter"/>
</dbReference>
<evidence type="ECO:0000256" key="1">
    <source>
        <dbReference type="ARBA" id="ARBA00004123"/>
    </source>
</evidence>
<comment type="subcellular location">
    <subcellularLocation>
        <location evidence="2">Cytoplasm</location>
    </subcellularLocation>
    <subcellularLocation>
        <location evidence="1">Nucleus</location>
    </subcellularLocation>
</comment>
<accession>A0A2G8L7G9</accession>
<dbReference type="Proteomes" id="UP000230750">
    <property type="component" value="Unassembled WGS sequence"/>
</dbReference>
<feature type="domain" description="HMG box" evidence="13">
    <location>
        <begin position="6"/>
        <end position="65"/>
    </location>
</feature>
<dbReference type="InterPro" id="IPR024970">
    <property type="entry name" value="Maelstrom"/>
</dbReference>
<dbReference type="GO" id="GO:0007140">
    <property type="term" value="P:male meiotic nuclear division"/>
    <property type="evidence" value="ECO:0007669"/>
    <property type="project" value="TreeGrafter"/>
</dbReference>
<feature type="DNA-binding region" description="HMG box" evidence="11">
    <location>
        <begin position="6"/>
        <end position="65"/>
    </location>
</feature>
<keyword evidence="15" id="KW-1185">Reference proteome</keyword>
<dbReference type="GO" id="GO:0043565">
    <property type="term" value="F:sequence-specific DNA binding"/>
    <property type="evidence" value="ECO:0007669"/>
    <property type="project" value="TreeGrafter"/>
</dbReference>
<dbReference type="GO" id="GO:0030154">
    <property type="term" value="P:cell differentiation"/>
    <property type="evidence" value="ECO:0007669"/>
    <property type="project" value="UniProtKB-KW"/>
</dbReference>
<evidence type="ECO:0000256" key="8">
    <source>
        <dbReference type="ARBA" id="ARBA00023158"/>
    </source>
</evidence>
<feature type="region of interest" description="Disordered" evidence="12">
    <location>
        <begin position="56"/>
        <end position="96"/>
    </location>
</feature>
<dbReference type="CDD" id="cd21992">
    <property type="entry name" value="HMG-box_MAEL"/>
    <property type="match status" value="1"/>
</dbReference>
<keyword evidence="9 11" id="KW-0539">Nucleus</keyword>
<organism evidence="14 15">
    <name type="scientific">Stichopus japonicus</name>
    <name type="common">Sea cucumber</name>
    <dbReference type="NCBI Taxonomy" id="307972"/>
    <lineage>
        <taxon>Eukaryota</taxon>
        <taxon>Metazoa</taxon>
        <taxon>Echinodermata</taxon>
        <taxon>Eleutherozoa</taxon>
        <taxon>Echinozoa</taxon>
        <taxon>Holothuroidea</taxon>
        <taxon>Aspidochirotacea</taxon>
        <taxon>Aspidochirotida</taxon>
        <taxon>Stichopodidae</taxon>
        <taxon>Apostichopus</taxon>
    </lineage>
</organism>
<dbReference type="Gene3D" id="1.10.30.10">
    <property type="entry name" value="High mobility group box domain"/>
    <property type="match status" value="1"/>
</dbReference>
<evidence type="ECO:0000256" key="10">
    <source>
        <dbReference type="ARBA" id="ARBA00023254"/>
    </source>
</evidence>
<dbReference type="EMBL" id="MRZV01000183">
    <property type="protein sequence ID" value="PIK56219.1"/>
    <property type="molecule type" value="Genomic_DNA"/>
</dbReference>
<comment type="caution">
    <text evidence="14">The sequence shown here is derived from an EMBL/GenBank/DDBJ whole genome shotgun (WGS) entry which is preliminary data.</text>
</comment>
<evidence type="ECO:0000256" key="7">
    <source>
        <dbReference type="ARBA" id="ARBA00023125"/>
    </source>
</evidence>
<dbReference type="GO" id="GO:0005634">
    <property type="term" value="C:nucleus"/>
    <property type="evidence" value="ECO:0007669"/>
    <property type="project" value="UniProtKB-SubCell"/>
</dbReference>
<dbReference type="GO" id="GO:0043186">
    <property type="term" value="C:P granule"/>
    <property type="evidence" value="ECO:0007669"/>
    <property type="project" value="TreeGrafter"/>
</dbReference>
<evidence type="ECO:0000256" key="5">
    <source>
        <dbReference type="ARBA" id="ARBA00022490"/>
    </source>
</evidence>
<evidence type="ECO:0000256" key="11">
    <source>
        <dbReference type="PROSITE-ProRule" id="PRU00267"/>
    </source>
</evidence>
<evidence type="ECO:0000256" key="2">
    <source>
        <dbReference type="ARBA" id="ARBA00004496"/>
    </source>
</evidence>
<dbReference type="GO" id="GO:0045892">
    <property type="term" value="P:negative regulation of DNA-templated transcription"/>
    <property type="evidence" value="ECO:0007669"/>
    <property type="project" value="TreeGrafter"/>
</dbReference>
<protein>
    <recommendedName>
        <fullName evidence="13">HMG box domain-containing protein</fullName>
    </recommendedName>
</protein>
<dbReference type="PANTHER" id="PTHR21358">
    <property type="entry name" value="PROTEIN MAELSTROM HOMOLOG"/>
    <property type="match status" value="1"/>
</dbReference>
<proteinExistence type="inferred from homology"/>
<keyword evidence="10" id="KW-0469">Meiosis</keyword>
<dbReference type="Pfam" id="PF13017">
    <property type="entry name" value="Maelstrom"/>
    <property type="match status" value="1"/>
</dbReference>
<evidence type="ECO:0000256" key="6">
    <source>
        <dbReference type="ARBA" id="ARBA00022782"/>
    </source>
</evidence>
<name>A0A2G8L7G9_STIJA</name>
<dbReference type="OrthoDB" id="24555at2759"/>
<dbReference type="GO" id="GO:0060964">
    <property type="term" value="P:regulation of miRNA-mediated gene silencing"/>
    <property type="evidence" value="ECO:0007669"/>
    <property type="project" value="InterPro"/>
</dbReference>